<dbReference type="AlphaFoldDB" id="A0A7X5ZUQ3"/>
<gene>
    <name evidence="3" type="ORF">FHR20_001221</name>
</gene>
<keyword evidence="4" id="KW-1185">Reference proteome</keyword>
<evidence type="ECO:0000259" key="2">
    <source>
        <dbReference type="Pfam" id="PF22792"/>
    </source>
</evidence>
<dbReference type="InterPro" id="IPR054278">
    <property type="entry name" value="DUF7012"/>
</dbReference>
<evidence type="ECO:0008006" key="5">
    <source>
        <dbReference type="Google" id="ProtNLM"/>
    </source>
</evidence>
<dbReference type="Proteomes" id="UP000564677">
    <property type="component" value="Unassembled WGS sequence"/>
</dbReference>
<dbReference type="EMBL" id="JAASQV010000001">
    <property type="protein sequence ID" value="NIJ64290.1"/>
    <property type="molecule type" value="Genomic_DNA"/>
</dbReference>
<name>A0A7X5ZUQ3_9SPHN</name>
<dbReference type="Pfam" id="PF22792">
    <property type="entry name" value="DUF7012"/>
    <property type="match status" value="1"/>
</dbReference>
<dbReference type="Pfam" id="PF10074">
    <property type="entry name" value="RovC_DNA-bd"/>
    <property type="match status" value="1"/>
</dbReference>
<proteinExistence type="predicted"/>
<sequence>MLGKIVADRALPDGRHLVIADDDGVHRLWLPDPDPGRPLAIMIPNDDHALLRSAIAHRLVRRMDGLRPGPLPAAFQPTRFQRQRLTLLLNLLDAYQARAGRREMASVIVYPRMRPLTGREWAASAERRRTQRLLDEARAIMSGGYRALLLGVERSPKRGHF</sequence>
<reference evidence="3 4" key="1">
    <citation type="submission" date="2020-03" db="EMBL/GenBank/DDBJ databases">
        <title>Genomic Encyclopedia of Type Strains, Phase IV (KMG-IV): sequencing the most valuable type-strain genomes for metagenomic binning, comparative biology and taxonomic classification.</title>
        <authorList>
            <person name="Goeker M."/>
        </authorList>
    </citation>
    <scope>NUCLEOTIDE SEQUENCE [LARGE SCALE GENOMIC DNA]</scope>
    <source>
        <strain evidence="3 4">DSM 4733</strain>
    </source>
</reference>
<feature type="domain" description="DUF7012" evidence="2">
    <location>
        <begin position="2"/>
        <end position="40"/>
    </location>
</feature>
<dbReference type="InterPro" id="IPR018754">
    <property type="entry name" value="RovC-like_DNA-bd"/>
</dbReference>
<accession>A0A7X5ZUQ3</accession>
<feature type="domain" description="T6SS Transcription factor RovC-like DNA binding" evidence="1">
    <location>
        <begin position="42"/>
        <end position="149"/>
    </location>
</feature>
<organism evidence="3 4">
    <name type="scientific">Sphingomonas leidyi</name>
    <dbReference type="NCBI Taxonomy" id="68569"/>
    <lineage>
        <taxon>Bacteria</taxon>
        <taxon>Pseudomonadati</taxon>
        <taxon>Pseudomonadota</taxon>
        <taxon>Alphaproteobacteria</taxon>
        <taxon>Sphingomonadales</taxon>
        <taxon>Sphingomonadaceae</taxon>
        <taxon>Sphingomonas</taxon>
    </lineage>
</organism>
<evidence type="ECO:0000259" key="1">
    <source>
        <dbReference type="Pfam" id="PF10074"/>
    </source>
</evidence>
<protein>
    <recommendedName>
        <fullName evidence="5">DUF2285 domain-containing protein</fullName>
    </recommendedName>
</protein>
<evidence type="ECO:0000313" key="4">
    <source>
        <dbReference type="Proteomes" id="UP000564677"/>
    </source>
</evidence>
<comment type="caution">
    <text evidence="3">The sequence shown here is derived from an EMBL/GenBank/DDBJ whole genome shotgun (WGS) entry which is preliminary data.</text>
</comment>
<evidence type="ECO:0000313" key="3">
    <source>
        <dbReference type="EMBL" id="NIJ64290.1"/>
    </source>
</evidence>